<dbReference type="AlphaFoldDB" id="A0A7J4JGN8"/>
<feature type="domain" description="Transcription regulator TrmB N-terminal" evidence="1">
    <location>
        <begin position="10"/>
        <end position="76"/>
    </location>
</feature>
<reference evidence="4" key="1">
    <citation type="journal article" date="2020" name="bioRxiv">
        <title>A rank-normalized archaeal taxonomy based on genome phylogeny resolves widespread incomplete and uneven classifications.</title>
        <authorList>
            <person name="Rinke C."/>
            <person name="Chuvochina M."/>
            <person name="Mussig A.J."/>
            <person name="Chaumeil P.-A."/>
            <person name="Waite D.W."/>
            <person name="Whitman W.B."/>
            <person name="Parks D.H."/>
            <person name="Hugenholtz P."/>
        </authorList>
    </citation>
    <scope>NUCLEOTIDE SEQUENCE [LARGE SCALE GENOMIC DNA]</scope>
</reference>
<dbReference type="Pfam" id="PF01978">
    <property type="entry name" value="TrmB"/>
    <property type="match status" value="1"/>
</dbReference>
<protein>
    <submittedName>
        <fullName evidence="2">TrmB family transcriptional regulator</fullName>
    </submittedName>
</protein>
<dbReference type="Gene3D" id="1.10.10.10">
    <property type="entry name" value="Winged helix-like DNA-binding domain superfamily/Winged helix DNA-binding domain"/>
    <property type="match status" value="1"/>
</dbReference>
<organism evidence="2 4">
    <name type="scientific">Candidatus Iainarchaeum sp</name>
    <dbReference type="NCBI Taxonomy" id="3101447"/>
    <lineage>
        <taxon>Archaea</taxon>
        <taxon>Candidatus Iainarchaeota</taxon>
        <taxon>Candidatus Iainarchaeia</taxon>
        <taxon>Candidatus Iainarchaeales</taxon>
        <taxon>Candidatus Iainarchaeaceae</taxon>
        <taxon>Candidatus Iainarchaeum</taxon>
    </lineage>
</organism>
<reference evidence="3" key="3">
    <citation type="submission" date="2021-05" db="EMBL/GenBank/DDBJ databases">
        <title>Protein family content uncovers lineage relationships and bacterial pathway maintenance mechanisms in DPANN archaea.</title>
        <authorList>
            <person name="Castelle C.J."/>
            <person name="Meheust R."/>
            <person name="Jaffe A.L."/>
            <person name="Seitz K."/>
            <person name="Gong X."/>
            <person name="Baker B.J."/>
            <person name="Banfield J.F."/>
        </authorList>
    </citation>
    <scope>NUCLEOTIDE SEQUENCE</scope>
    <source>
        <strain evidence="3">RIFCSPLOWO2_01_FULL_58_19</strain>
    </source>
</reference>
<dbReference type="PANTHER" id="PTHR34293:SF1">
    <property type="entry name" value="HTH-TYPE TRANSCRIPTIONAL REGULATOR TRMBL2"/>
    <property type="match status" value="1"/>
</dbReference>
<dbReference type="EMBL" id="DUGH01000131">
    <property type="protein sequence ID" value="HIH16858.1"/>
    <property type="molecule type" value="Genomic_DNA"/>
</dbReference>
<dbReference type="PANTHER" id="PTHR34293">
    <property type="entry name" value="HTH-TYPE TRANSCRIPTIONAL REGULATOR TRMBL2"/>
    <property type="match status" value="1"/>
</dbReference>
<gene>
    <name evidence="2" type="ORF">HA252_05635</name>
    <name evidence="3" type="ORF">J4203_03390</name>
</gene>
<evidence type="ECO:0000313" key="4">
    <source>
        <dbReference type="Proteomes" id="UP000564964"/>
    </source>
</evidence>
<dbReference type="Proteomes" id="UP000564964">
    <property type="component" value="Unassembled WGS sequence"/>
</dbReference>
<sequence length="229" mass="25910">MPRHELLDSLKRLGLNEYESKTYSALSRFGSATPAVLSKDAGIPRARIYDVLSSLEAKGFVVRRPSKPVEFKALRLETVYKNLALDKTERHHKDLQELKTIAFSLSSLLEGAKEERQGVAEDAVILTGRHTIYNRIAEETDNCRESVVICSDREGIKRKQGVLSAKNDKLARKGVKVHYKASPTGRYAVFDQKRVLLFLHPPLEDPRKERALFLESPFLAAHLHPLKKP</sequence>
<dbReference type="EMBL" id="JAGVWE010000003">
    <property type="protein sequence ID" value="MBS3062891.1"/>
    <property type="molecule type" value="Genomic_DNA"/>
</dbReference>
<evidence type="ECO:0000313" key="3">
    <source>
        <dbReference type="EMBL" id="MBS3062891.1"/>
    </source>
</evidence>
<dbReference type="SUPFAM" id="SSF46785">
    <property type="entry name" value="Winged helix' DNA-binding domain"/>
    <property type="match status" value="1"/>
</dbReference>
<dbReference type="InterPro" id="IPR036388">
    <property type="entry name" value="WH-like_DNA-bd_sf"/>
</dbReference>
<proteinExistence type="predicted"/>
<dbReference type="InterPro" id="IPR002831">
    <property type="entry name" value="Tscrpt_reg_TrmB_N"/>
</dbReference>
<dbReference type="InterPro" id="IPR036390">
    <property type="entry name" value="WH_DNA-bd_sf"/>
</dbReference>
<name>A0A7J4JGN8_9ARCH</name>
<comment type="caution">
    <text evidence="2">The sequence shown here is derived from an EMBL/GenBank/DDBJ whole genome shotgun (WGS) entry which is preliminary data.</text>
</comment>
<evidence type="ECO:0000313" key="2">
    <source>
        <dbReference type="EMBL" id="HIH16858.1"/>
    </source>
</evidence>
<accession>A0A7J4JGN8</accession>
<dbReference type="Proteomes" id="UP000678237">
    <property type="component" value="Unassembled WGS sequence"/>
</dbReference>
<reference evidence="3" key="2">
    <citation type="submission" date="2021-03" db="EMBL/GenBank/DDBJ databases">
        <authorList>
            <person name="Jaffe A."/>
        </authorList>
    </citation>
    <scope>NUCLEOTIDE SEQUENCE</scope>
    <source>
        <strain evidence="3">RIFCSPLOWO2_01_FULL_58_19</strain>
    </source>
</reference>
<evidence type="ECO:0000259" key="1">
    <source>
        <dbReference type="Pfam" id="PF01978"/>
    </source>
</evidence>
<dbReference type="InterPro" id="IPR051797">
    <property type="entry name" value="TrmB-like"/>
</dbReference>